<dbReference type="Gene3D" id="3.40.50.300">
    <property type="entry name" value="P-loop containing nucleotide triphosphate hydrolases"/>
    <property type="match status" value="1"/>
</dbReference>
<dbReference type="EMBL" id="JBFOLJ010000002">
    <property type="protein sequence ID" value="KAL2551332.1"/>
    <property type="molecule type" value="Genomic_DNA"/>
</dbReference>
<dbReference type="InterPro" id="IPR032675">
    <property type="entry name" value="LRR_dom_sf"/>
</dbReference>
<dbReference type="GO" id="GO:0005524">
    <property type="term" value="F:ATP binding"/>
    <property type="evidence" value="ECO:0007669"/>
    <property type="project" value="UniProtKB-KW"/>
</dbReference>
<evidence type="ECO:0000256" key="3">
    <source>
        <dbReference type="ARBA" id="ARBA00022821"/>
    </source>
</evidence>
<accession>A0ABD1WNS8</accession>
<evidence type="ECO:0000256" key="4">
    <source>
        <dbReference type="ARBA" id="ARBA00022840"/>
    </source>
</evidence>
<evidence type="ECO:0000256" key="2">
    <source>
        <dbReference type="ARBA" id="ARBA00022741"/>
    </source>
</evidence>
<comment type="caution">
    <text evidence="6">The sequence shown here is derived from an EMBL/GenBank/DDBJ whole genome shotgun (WGS) entry which is preliminary data.</text>
</comment>
<comment type="similarity">
    <text evidence="1">Belongs to the disease resistance NB-LRR family.</text>
</comment>
<dbReference type="FunFam" id="3.40.50.300:FF:001091">
    <property type="entry name" value="Probable disease resistance protein At1g61300"/>
    <property type="match status" value="1"/>
</dbReference>
<evidence type="ECO:0000256" key="1">
    <source>
        <dbReference type="ARBA" id="ARBA00008894"/>
    </source>
</evidence>
<keyword evidence="2" id="KW-0547">Nucleotide-binding</keyword>
<feature type="domain" description="NB-ARC" evidence="5">
    <location>
        <begin position="10"/>
        <end position="184"/>
    </location>
</feature>
<evidence type="ECO:0000313" key="6">
    <source>
        <dbReference type="EMBL" id="KAL2551332.1"/>
    </source>
</evidence>
<sequence length="532" mass="62232">MVDEMIVGFQDEIIQIASQLVEGPDNLQIISIVGMAGIGKTTIAKKLYNDSKVRSHFDKLSWCVGCLIYKRRKLLIDILSSVSNLKRDKILGMEDEELAECLYKILKGTRYLVVMDNIWDRRKLEDLKRYFPDDGTGSRILITSRYQEVEVEWHGSKENIVKLHPLSVDECWDLLEQKVFKKERCPPELKDIGERISLGCMGLPLFVDVISGHHRRLRIQHLEPVHPDYLQVFPIFQSLKKLRFLDLFEDSHYWYSMRIDPLFNLRYLAIPWLPSSIGRLLNLESLHVERGDNIPPFLLMMPKLRHLHIRCAVRFHENCDSAQINNLETLSFVHIFYSKDEEMLRCSPNLRRLKCQISKPCTDLSFLTQLQSLKLCYLGGSKVIRFPMNIKKLTLTMDSPWEIMSLIGTLPNLEILKLESVSFEGENWITKENEFQKLKFLKLDSLQLVQWNASRDHFPRLERLVLRYCYNLEKIPSELGYITTLRMIEAHYCGINVRNSAMQIEEEQLKNRNEELKVIIFGKSGKQNVNLC</sequence>
<dbReference type="PRINTS" id="PR00364">
    <property type="entry name" value="DISEASERSIST"/>
</dbReference>
<dbReference type="SUPFAM" id="SSF52540">
    <property type="entry name" value="P-loop containing nucleoside triphosphate hydrolases"/>
    <property type="match status" value="1"/>
</dbReference>
<protein>
    <submittedName>
        <fullName evidence="6">Late blight resistance protein-like protein R1B-12</fullName>
    </submittedName>
</protein>
<dbReference type="PANTHER" id="PTHR15140">
    <property type="entry name" value="TUBULIN-SPECIFIC CHAPERONE E"/>
    <property type="match status" value="1"/>
</dbReference>
<dbReference type="InterPro" id="IPR002182">
    <property type="entry name" value="NB-ARC"/>
</dbReference>
<name>A0ABD1WNS8_9LAMI</name>
<organism evidence="6 7">
    <name type="scientific">Forsythia ovata</name>
    <dbReference type="NCBI Taxonomy" id="205694"/>
    <lineage>
        <taxon>Eukaryota</taxon>
        <taxon>Viridiplantae</taxon>
        <taxon>Streptophyta</taxon>
        <taxon>Embryophyta</taxon>
        <taxon>Tracheophyta</taxon>
        <taxon>Spermatophyta</taxon>
        <taxon>Magnoliopsida</taxon>
        <taxon>eudicotyledons</taxon>
        <taxon>Gunneridae</taxon>
        <taxon>Pentapetalae</taxon>
        <taxon>asterids</taxon>
        <taxon>lamiids</taxon>
        <taxon>Lamiales</taxon>
        <taxon>Oleaceae</taxon>
        <taxon>Forsythieae</taxon>
        <taxon>Forsythia</taxon>
    </lineage>
</organism>
<dbReference type="Pfam" id="PF00931">
    <property type="entry name" value="NB-ARC"/>
    <property type="match status" value="1"/>
</dbReference>
<evidence type="ECO:0000259" key="5">
    <source>
        <dbReference type="Pfam" id="PF00931"/>
    </source>
</evidence>
<dbReference type="Gene3D" id="3.80.10.10">
    <property type="entry name" value="Ribonuclease Inhibitor"/>
    <property type="match status" value="1"/>
</dbReference>
<gene>
    <name evidence="6" type="ORF">Fot_04951</name>
</gene>
<proteinExistence type="inferred from homology"/>
<dbReference type="AlphaFoldDB" id="A0ABD1WNS8"/>
<evidence type="ECO:0000313" key="7">
    <source>
        <dbReference type="Proteomes" id="UP001604277"/>
    </source>
</evidence>
<dbReference type="PANTHER" id="PTHR15140:SF33">
    <property type="entry name" value="LATE BLIGHT RESISTANCE PROTEIN HOMOLOG R1A-3 ISOFORM X1"/>
    <property type="match status" value="1"/>
</dbReference>
<reference evidence="7" key="1">
    <citation type="submission" date="2024-07" db="EMBL/GenBank/DDBJ databases">
        <title>Two chromosome-level genome assemblies of Korean endemic species Abeliophyllum distichum and Forsythia ovata (Oleaceae).</title>
        <authorList>
            <person name="Jang H."/>
        </authorList>
    </citation>
    <scope>NUCLEOTIDE SEQUENCE [LARGE SCALE GENOMIC DNA]</scope>
</reference>
<keyword evidence="3" id="KW-0611">Plant defense</keyword>
<dbReference type="InterPro" id="IPR027417">
    <property type="entry name" value="P-loop_NTPase"/>
</dbReference>
<keyword evidence="4" id="KW-0067">ATP-binding</keyword>
<dbReference type="SUPFAM" id="SSF52058">
    <property type="entry name" value="L domain-like"/>
    <property type="match status" value="1"/>
</dbReference>
<dbReference type="GO" id="GO:0006952">
    <property type="term" value="P:defense response"/>
    <property type="evidence" value="ECO:0007669"/>
    <property type="project" value="UniProtKB-KW"/>
</dbReference>
<dbReference type="Proteomes" id="UP001604277">
    <property type="component" value="Unassembled WGS sequence"/>
</dbReference>
<keyword evidence="7" id="KW-1185">Reference proteome</keyword>